<evidence type="ECO:0000256" key="1">
    <source>
        <dbReference type="SAM" id="Phobius"/>
    </source>
</evidence>
<name>A0A8H3YVN1_VENIN</name>
<accession>A0A8H3YVN1</accession>
<dbReference type="AlphaFoldDB" id="A0A8H3YVN1"/>
<keyword evidence="1" id="KW-0812">Transmembrane</keyword>
<feature type="transmembrane region" description="Helical" evidence="1">
    <location>
        <begin position="169"/>
        <end position="190"/>
    </location>
</feature>
<comment type="caution">
    <text evidence="3">The sequence shown here is derived from an EMBL/GenBank/DDBJ whole genome shotgun (WGS) entry which is preliminary data.</text>
</comment>
<sequence>MLQLLPLLLLPVFALGQTASWDFPKPYQKNSAGQYLFNANWDVWHLGDTLELRWNTTLSNYNIVMEQGKTGLNTVILRKDTTDNGYSGMKWTVQRYNFDLSLDLPFYFDISSDAYPAGGSTIITRTNYFNISSSPRDTAKSVTTCSSTSNPCPTNKCTFADEKNRTMEIGLGLGLGIPLLIALISIFFLVRRLRDSGKEAHIADFTKGAVPVAAETNQFSYRDAPKYSSTVHEISTRNEVHEAPGGSQY</sequence>
<evidence type="ECO:0000256" key="2">
    <source>
        <dbReference type="SAM" id="SignalP"/>
    </source>
</evidence>
<keyword evidence="1" id="KW-0472">Membrane</keyword>
<gene>
    <name evidence="3" type="ORF">EG327_008501</name>
</gene>
<feature type="chain" id="PRO_5034346498" description="Mid2 domain-containing protein" evidence="2">
    <location>
        <begin position="17"/>
        <end position="249"/>
    </location>
</feature>
<feature type="signal peptide" evidence="2">
    <location>
        <begin position="1"/>
        <end position="16"/>
    </location>
</feature>
<keyword evidence="2" id="KW-0732">Signal</keyword>
<proteinExistence type="predicted"/>
<keyword evidence="4" id="KW-1185">Reference proteome</keyword>
<evidence type="ECO:0000313" key="4">
    <source>
        <dbReference type="Proteomes" id="UP000490939"/>
    </source>
</evidence>
<evidence type="ECO:0008006" key="5">
    <source>
        <dbReference type="Google" id="ProtNLM"/>
    </source>
</evidence>
<evidence type="ECO:0000313" key="3">
    <source>
        <dbReference type="EMBL" id="KAE9975324.1"/>
    </source>
</evidence>
<organism evidence="3 4">
    <name type="scientific">Venturia inaequalis</name>
    <name type="common">Apple scab fungus</name>
    <dbReference type="NCBI Taxonomy" id="5025"/>
    <lineage>
        <taxon>Eukaryota</taxon>
        <taxon>Fungi</taxon>
        <taxon>Dikarya</taxon>
        <taxon>Ascomycota</taxon>
        <taxon>Pezizomycotina</taxon>
        <taxon>Dothideomycetes</taxon>
        <taxon>Pleosporomycetidae</taxon>
        <taxon>Venturiales</taxon>
        <taxon>Venturiaceae</taxon>
        <taxon>Venturia</taxon>
    </lineage>
</organism>
<keyword evidence="1" id="KW-1133">Transmembrane helix</keyword>
<reference evidence="3 4" key="1">
    <citation type="submission" date="2019-07" db="EMBL/GenBank/DDBJ databases">
        <title>Venturia inaequalis Genome Resource.</title>
        <authorList>
            <person name="Lichtner F.J."/>
        </authorList>
    </citation>
    <scope>NUCLEOTIDE SEQUENCE [LARGE SCALE GENOMIC DNA]</scope>
    <source>
        <strain evidence="3 4">DMI_063113</strain>
    </source>
</reference>
<dbReference type="EMBL" id="WNWR01000531">
    <property type="protein sequence ID" value="KAE9975324.1"/>
    <property type="molecule type" value="Genomic_DNA"/>
</dbReference>
<protein>
    <recommendedName>
        <fullName evidence="5">Mid2 domain-containing protein</fullName>
    </recommendedName>
</protein>
<dbReference type="Proteomes" id="UP000490939">
    <property type="component" value="Unassembled WGS sequence"/>
</dbReference>